<dbReference type="SMART" id="SM01077">
    <property type="entry name" value="Cg6151-P"/>
    <property type="match status" value="1"/>
</dbReference>
<dbReference type="Pfam" id="PF10233">
    <property type="entry name" value="Cg6151-P"/>
    <property type="match status" value="1"/>
</dbReference>
<dbReference type="Proteomes" id="UP000031036">
    <property type="component" value="Unassembled WGS sequence"/>
</dbReference>
<comment type="subcellular location">
    <subcellularLocation>
        <location evidence="1">Cytoplasmic vesicle</location>
        <location evidence="1">Secretory vesicle</location>
        <location evidence="1">Synaptic vesicle membrane</location>
        <topology evidence="1">Multi-pass membrane protein</topology>
    </subcellularLocation>
    <subcellularLocation>
        <location evidence="11">Presynaptic cell membrane</location>
    </subcellularLocation>
</comment>
<evidence type="ECO:0000256" key="9">
    <source>
        <dbReference type="ARBA" id="ARBA00023273"/>
    </source>
</evidence>
<dbReference type="PANTHER" id="PTHR13314">
    <property type="entry name" value="CALCIUM CHANNEL FLOWER HOMOLOG"/>
    <property type="match status" value="1"/>
</dbReference>
<dbReference type="GO" id="GO:0030672">
    <property type="term" value="C:synaptic vesicle membrane"/>
    <property type="evidence" value="ECO:0007669"/>
    <property type="project" value="UniProtKB-SubCell"/>
</dbReference>
<comment type="caution">
    <text evidence="14">The sequence shown here is derived from an EMBL/GenBank/DDBJ whole genome shotgun (WGS) entry which is preliminary data.</text>
</comment>
<evidence type="ECO:0000256" key="5">
    <source>
        <dbReference type="ARBA" id="ARBA00022673"/>
    </source>
</evidence>
<feature type="transmembrane region" description="Helical" evidence="13">
    <location>
        <begin position="126"/>
        <end position="153"/>
    </location>
</feature>
<evidence type="ECO:0000256" key="10">
    <source>
        <dbReference type="ARBA" id="ARBA00023329"/>
    </source>
</evidence>
<keyword evidence="4" id="KW-0106">Calcium</keyword>
<comment type="similarity">
    <text evidence="2">Belongs to the calcium channel flower family.</text>
</comment>
<evidence type="ECO:0000313" key="14">
    <source>
        <dbReference type="EMBL" id="KHN74696.1"/>
    </source>
</evidence>
<protein>
    <recommendedName>
        <fullName evidence="3">Calcium channel flower</fullName>
    </recommendedName>
</protein>
<accession>A0A0B2UUB9</accession>
<keyword evidence="5" id="KW-0107">Calcium channel</keyword>
<dbReference type="GO" id="GO:0042734">
    <property type="term" value="C:presynaptic membrane"/>
    <property type="evidence" value="ECO:0007669"/>
    <property type="project" value="UniProtKB-SubCell"/>
</dbReference>
<evidence type="ECO:0000256" key="13">
    <source>
        <dbReference type="SAM" id="Phobius"/>
    </source>
</evidence>
<dbReference type="GO" id="GO:0005262">
    <property type="term" value="F:calcium channel activity"/>
    <property type="evidence" value="ECO:0007669"/>
    <property type="project" value="UniProtKB-KW"/>
</dbReference>
<sequence length="268" mass="28347">MRALSALTQRVTNALRATTSTYALKHVALFGARCVLGSQNKGCKMGAAASGAQAQMQTEHDPNAAFPWWVRFLAKGLGILGGCVLGSQNKGCKMGAAASGAQAQMQTEHDPNAAFPWWVRFLAKGLGILGGFVAIFFAVLGLISLSATCIIAVLLQLAFGLLIIALEAPFCCMFIDFIERIAVFSESRKHWQKALLYCVMGVIPIVMCPELNTILGAGMIFASGTVYGFMALGKKADLSSMTGTATDPAWNANVNQQTPASFGNPSMA</sequence>
<comment type="subunit">
    <text evidence="12">Homomultimer. Associates with the dally/ magu complex.</text>
</comment>
<keyword evidence="6 13" id="KW-0812">Transmembrane</keyword>
<dbReference type="OrthoDB" id="9934994at2759"/>
<evidence type="ECO:0000256" key="2">
    <source>
        <dbReference type="ARBA" id="ARBA00010023"/>
    </source>
</evidence>
<keyword evidence="4" id="KW-0813">Transport</keyword>
<evidence type="ECO:0000256" key="8">
    <source>
        <dbReference type="ARBA" id="ARBA00023136"/>
    </source>
</evidence>
<keyword evidence="15" id="KW-1185">Reference proteome</keyword>
<evidence type="ECO:0000256" key="7">
    <source>
        <dbReference type="ARBA" id="ARBA00022989"/>
    </source>
</evidence>
<evidence type="ECO:0000313" key="15">
    <source>
        <dbReference type="Proteomes" id="UP000031036"/>
    </source>
</evidence>
<keyword evidence="9" id="KW-0966">Cell projection</keyword>
<dbReference type="GO" id="GO:0016192">
    <property type="term" value="P:vesicle-mediated transport"/>
    <property type="evidence" value="ECO:0007669"/>
    <property type="project" value="TreeGrafter"/>
</dbReference>
<keyword evidence="8 13" id="KW-0472">Membrane</keyword>
<keyword evidence="4" id="KW-0406">Ion transport</keyword>
<dbReference type="EMBL" id="JPKZ01002874">
    <property type="protein sequence ID" value="KHN74696.1"/>
    <property type="molecule type" value="Genomic_DNA"/>
</dbReference>
<name>A0A0B2UUB9_TOXCA</name>
<feature type="transmembrane region" description="Helical" evidence="13">
    <location>
        <begin position="190"/>
        <end position="207"/>
    </location>
</feature>
<feature type="transmembrane region" description="Helical" evidence="13">
    <location>
        <begin position="159"/>
        <end position="178"/>
    </location>
</feature>
<evidence type="ECO:0000256" key="11">
    <source>
        <dbReference type="ARBA" id="ARBA00034111"/>
    </source>
</evidence>
<gene>
    <name evidence="14" type="primary">flower</name>
    <name evidence="14" type="ORF">Tcan_08572</name>
</gene>
<evidence type="ECO:0000256" key="4">
    <source>
        <dbReference type="ARBA" id="ARBA00022568"/>
    </source>
</evidence>
<reference evidence="14 15" key="1">
    <citation type="submission" date="2014-11" db="EMBL/GenBank/DDBJ databases">
        <title>Genetic blueprint of the zoonotic pathogen Toxocara canis.</title>
        <authorList>
            <person name="Zhu X.-Q."/>
            <person name="Korhonen P.K."/>
            <person name="Cai H."/>
            <person name="Young N.D."/>
            <person name="Nejsum P."/>
            <person name="von Samson-Himmelstjerna G."/>
            <person name="Boag P.R."/>
            <person name="Tan P."/>
            <person name="Li Q."/>
            <person name="Min J."/>
            <person name="Yang Y."/>
            <person name="Wang X."/>
            <person name="Fang X."/>
            <person name="Hall R.S."/>
            <person name="Hofmann A."/>
            <person name="Sternberg P.W."/>
            <person name="Jex A.R."/>
            <person name="Gasser R.B."/>
        </authorList>
    </citation>
    <scope>NUCLEOTIDE SEQUENCE [LARGE SCALE GENOMIC DNA]</scope>
    <source>
        <strain evidence="14">PN_DK_2014</strain>
    </source>
</reference>
<dbReference type="InterPro" id="IPR019365">
    <property type="entry name" value="TVP18/Ca-channel_flower"/>
</dbReference>
<evidence type="ECO:0000256" key="6">
    <source>
        <dbReference type="ARBA" id="ARBA00022692"/>
    </source>
</evidence>
<keyword evidence="5" id="KW-0407">Ion channel</keyword>
<evidence type="ECO:0000256" key="12">
    <source>
        <dbReference type="ARBA" id="ARBA00046506"/>
    </source>
</evidence>
<dbReference type="PANTHER" id="PTHR13314:SF2">
    <property type="entry name" value="CALCIUM CHANNEL FLOWER HOMOLOG"/>
    <property type="match status" value="1"/>
</dbReference>
<proteinExistence type="inferred from homology"/>
<keyword evidence="4" id="KW-0109">Calcium transport</keyword>
<evidence type="ECO:0000256" key="1">
    <source>
        <dbReference type="ARBA" id="ARBA00004644"/>
    </source>
</evidence>
<dbReference type="AlphaFoldDB" id="A0A0B2UUB9"/>
<organism evidence="14 15">
    <name type="scientific">Toxocara canis</name>
    <name type="common">Canine roundworm</name>
    <dbReference type="NCBI Taxonomy" id="6265"/>
    <lineage>
        <taxon>Eukaryota</taxon>
        <taxon>Metazoa</taxon>
        <taxon>Ecdysozoa</taxon>
        <taxon>Nematoda</taxon>
        <taxon>Chromadorea</taxon>
        <taxon>Rhabditida</taxon>
        <taxon>Spirurina</taxon>
        <taxon>Ascaridomorpha</taxon>
        <taxon>Ascaridoidea</taxon>
        <taxon>Toxocaridae</taxon>
        <taxon>Toxocara</taxon>
    </lineage>
</organism>
<keyword evidence="10" id="KW-0968">Cytoplasmic vesicle</keyword>
<keyword evidence="7 13" id="KW-1133">Transmembrane helix</keyword>
<evidence type="ECO:0000256" key="3">
    <source>
        <dbReference type="ARBA" id="ARBA00016120"/>
    </source>
</evidence>